<keyword evidence="1" id="KW-0812">Transmembrane</keyword>
<keyword evidence="1" id="KW-1133">Transmembrane helix</keyword>
<dbReference type="OrthoDB" id="276855at2759"/>
<dbReference type="AlphaFoldDB" id="A0A7G2C5E5"/>
<name>A0A7G2C5E5_9TRYP</name>
<protein>
    <submittedName>
        <fullName evidence="2">Uncharacterized protein</fullName>
    </submittedName>
</protein>
<reference evidence="2 3" key="1">
    <citation type="submission" date="2020-08" db="EMBL/GenBank/DDBJ databases">
        <authorList>
            <person name="Newling K."/>
            <person name="Davey J."/>
            <person name="Forrester S."/>
        </authorList>
    </citation>
    <scope>NUCLEOTIDE SEQUENCE [LARGE SCALE GENOMIC DNA]</scope>
    <source>
        <strain evidence="3">Crithidia deanei Carvalho (ATCC PRA-265)</strain>
    </source>
</reference>
<dbReference type="EMBL" id="LR877148">
    <property type="protein sequence ID" value="CAD2214819.1"/>
    <property type="molecule type" value="Genomic_DNA"/>
</dbReference>
<dbReference type="VEuPathDB" id="TriTrypDB:ADEAN_000227000"/>
<feature type="transmembrane region" description="Helical" evidence="1">
    <location>
        <begin position="51"/>
        <end position="72"/>
    </location>
</feature>
<keyword evidence="1" id="KW-0472">Membrane</keyword>
<sequence length="195" mass="22173">MSFAYQKAKMQLTSKTVRVARRAVDGTNLLIQGVIAPFSRISATIKREAPWVSGLLVIGALSTIPLVIYPYLKPYFKDIRQLQEEERVRLCLQKGIDPYPYMRHKDHVQGANVPILMVGEGPRGAVPEYTAIDRFIQRKEALLKQTGADVDTTVQELLALKREQTEEMNRMKRSHEGLPKEYVFRGRADTDKVTS</sequence>
<proteinExistence type="predicted"/>
<gene>
    <name evidence="2" type="ORF">ADEAN_000227000</name>
</gene>
<evidence type="ECO:0000256" key="1">
    <source>
        <dbReference type="SAM" id="Phobius"/>
    </source>
</evidence>
<organism evidence="2 3">
    <name type="scientific">Angomonas deanei</name>
    <dbReference type="NCBI Taxonomy" id="59799"/>
    <lineage>
        <taxon>Eukaryota</taxon>
        <taxon>Discoba</taxon>
        <taxon>Euglenozoa</taxon>
        <taxon>Kinetoplastea</taxon>
        <taxon>Metakinetoplastina</taxon>
        <taxon>Trypanosomatida</taxon>
        <taxon>Trypanosomatidae</taxon>
        <taxon>Strigomonadinae</taxon>
        <taxon>Angomonas</taxon>
    </lineage>
</organism>
<accession>A0A7G2C5E5</accession>
<keyword evidence="3" id="KW-1185">Reference proteome</keyword>
<evidence type="ECO:0000313" key="2">
    <source>
        <dbReference type="EMBL" id="CAD2214819.1"/>
    </source>
</evidence>
<evidence type="ECO:0000313" key="3">
    <source>
        <dbReference type="Proteomes" id="UP000515908"/>
    </source>
</evidence>
<dbReference type="Proteomes" id="UP000515908">
    <property type="component" value="Chromosome 04"/>
</dbReference>